<keyword evidence="1" id="KW-0732">Signal</keyword>
<sequence>MKCLNIISLFLLSFIILNCSKDTSSTNEPDTEEIAEPTLEEPKQEIYFTLDVDKHYQTEGNQDNWIILHDAQGILLDYLAFENGEQLIFQKRSDSIPDSFSVTLLKVQFKNSDTCIGDATHDIETFPDIAKGSRWSVPNKGVFISENATTEAIGKFKLIVSDIPGNDGFQLFNSSSISTPRIDYPASGTVIPNASKTAMRLEFHPMDLFENTNYLVSIMDEDLNLKHKFFESPKLDEVVTFNFNEFQQYDSYAYLPPFPPNLSNIFRLVGQIKGENRKHDLGYLILQQINTDVQNPLPLGFLDQFDYYETLLHINFENFNYSYLRNGPKPEIIFPDEPVLDIANTEIANFEMSTDFEYIRKENAWRSPNSDTCSYTSWRIYSEKSNYPKNLKVPQSITDQYELLQINDLELHNSRFFIQSDSYHDFISNKFEVTPSTKVIEQYTTEIISIFHAE</sequence>
<keyword evidence="3" id="KW-1185">Reference proteome</keyword>
<accession>A0ABV8JU20</accession>
<dbReference type="Proteomes" id="UP001595814">
    <property type="component" value="Unassembled WGS sequence"/>
</dbReference>
<feature type="signal peptide" evidence="1">
    <location>
        <begin position="1"/>
        <end position="20"/>
    </location>
</feature>
<gene>
    <name evidence="2" type="ORF">ACFOUT_16505</name>
</gene>
<proteinExistence type="predicted"/>
<feature type="chain" id="PRO_5046791632" description="SbsA Ig-like domain-containing protein" evidence="1">
    <location>
        <begin position="21"/>
        <end position="454"/>
    </location>
</feature>
<evidence type="ECO:0008006" key="4">
    <source>
        <dbReference type="Google" id="ProtNLM"/>
    </source>
</evidence>
<organism evidence="2 3">
    <name type="scientific">Euzebyella saccharophila</name>
    <dbReference type="NCBI Taxonomy" id="679664"/>
    <lineage>
        <taxon>Bacteria</taxon>
        <taxon>Pseudomonadati</taxon>
        <taxon>Bacteroidota</taxon>
        <taxon>Flavobacteriia</taxon>
        <taxon>Flavobacteriales</taxon>
        <taxon>Flavobacteriaceae</taxon>
        <taxon>Euzebyella</taxon>
    </lineage>
</organism>
<dbReference type="RefSeq" id="WP_192463685.1">
    <property type="nucleotide sequence ID" value="NZ_JACYFJ010000011.1"/>
</dbReference>
<comment type="caution">
    <text evidence="2">The sequence shown here is derived from an EMBL/GenBank/DDBJ whole genome shotgun (WGS) entry which is preliminary data.</text>
</comment>
<name>A0ABV8JU20_9FLAO</name>
<evidence type="ECO:0000313" key="2">
    <source>
        <dbReference type="EMBL" id="MFC4097488.1"/>
    </source>
</evidence>
<dbReference type="EMBL" id="JBHSAW010000021">
    <property type="protein sequence ID" value="MFC4097488.1"/>
    <property type="molecule type" value="Genomic_DNA"/>
</dbReference>
<evidence type="ECO:0000313" key="3">
    <source>
        <dbReference type="Proteomes" id="UP001595814"/>
    </source>
</evidence>
<evidence type="ECO:0000256" key="1">
    <source>
        <dbReference type="SAM" id="SignalP"/>
    </source>
</evidence>
<protein>
    <recommendedName>
        <fullName evidence="4">SbsA Ig-like domain-containing protein</fullName>
    </recommendedName>
</protein>
<reference evidence="3" key="1">
    <citation type="journal article" date="2019" name="Int. J. Syst. Evol. Microbiol.">
        <title>The Global Catalogue of Microorganisms (GCM) 10K type strain sequencing project: providing services to taxonomists for standard genome sequencing and annotation.</title>
        <authorList>
            <consortium name="The Broad Institute Genomics Platform"/>
            <consortium name="The Broad Institute Genome Sequencing Center for Infectious Disease"/>
            <person name="Wu L."/>
            <person name="Ma J."/>
        </authorList>
    </citation>
    <scope>NUCLEOTIDE SEQUENCE [LARGE SCALE GENOMIC DNA]</scope>
    <source>
        <strain evidence="3">CECT 7477</strain>
    </source>
</reference>